<keyword evidence="3 6" id="KW-0378">Hydrolase</keyword>
<dbReference type="Proteomes" id="UP001652582">
    <property type="component" value="Chromosome 16"/>
</dbReference>
<evidence type="ECO:0000256" key="1">
    <source>
        <dbReference type="ARBA" id="ARBA00007664"/>
    </source>
</evidence>
<dbReference type="PROSITE" id="PS50240">
    <property type="entry name" value="TRYPSIN_DOM"/>
    <property type="match status" value="1"/>
</dbReference>
<protein>
    <submittedName>
        <fullName evidence="10">Brachyurin-like</fullName>
    </submittedName>
</protein>
<feature type="domain" description="Peptidase S1" evidence="8">
    <location>
        <begin position="62"/>
        <end position="297"/>
    </location>
</feature>
<evidence type="ECO:0000256" key="3">
    <source>
        <dbReference type="ARBA" id="ARBA00022801"/>
    </source>
</evidence>
<proteinExistence type="inferred from homology"/>
<dbReference type="PRINTS" id="PR00722">
    <property type="entry name" value="CHYMOTRYPSIN"/>
</dbReference>
<gene>
    <name evidence="10" type="primary">LOC112052354</name>
</gene>
<dbReference type="GeneID" id="112052354"/>
<keyword evidence="4 6" id="KW-0720">Serine protease</keyword>
<dbReference type="CDD" id="cd00190">
    <property type="entry name" value="Tryp_SPc"/>
    <property type="match status" value="1"/>
</dbReference>
<dbReference type="InterPro" id="IPR009003">
    <property type="entry name" value="Peptidase_S1_PA"/>
</dbReference>
<dbReference type="InterPro" id="IPR050430">
    <property type="entry name" value="Peptidase_S1"/>
</dbReference>
<organism evidence="9 10">
    <name type="scientific">Bicyclus anynana</name>
    <name type="common">Squinting bush brown butterfly</name>
    <dbReference type="NCBI Taxonomy" id="110368"/>
    <lineage>
        <taxon>Eukaryota</taxon>
        <taxon>Metazoa</taxon>
        <taxon>Ecdysozoa</taxon>
        <taxon>Arthropoda</taxon>
        <taxon>Hexapoda</taxon>
        <taxon>Insecta</taxon>
        <taxon>Pterygota</taxon>
        <taxon>Neoptera</taxon>
        <taxon>Endopterygota</taxon>
        <taxon>Lepidoptera</taxon>
        <taxon>Glossata</taxon>
        <taxon>Ditrysia</taxon>
        <taxon>Papilionoidea</taxon>
        <taxon>Nymphalidae</taxon>
        <taxon>Satyrinae</taxon>
        <taxon>Satyrini</taxon>
        <taxon>Mycalesina</taxon>
        <taxon>Bicyclus</taxon>
    </lineage>
</organism>
<keyword evidence="9" id="KW-1185">Reference proteome</keyword>
<dbReference type="PANTHER" id="PTHR24276:SF98">
    <property type="entry name" value="FI18310P1-RELATED"/>
    <property type="match status" value="1"/>
</dbReference>
<dbReference type="InterPro" id="IPR018114">
    <property type="entry name" value="TRYPSIN_HIS"/>
</dbReference>
<dbReference type="SUPFAM" id="SSF50494">
    <property type="entry name" value="Trypsin-like serine proteases"/>
    <property type="match status" value="1"/>
</dbReference>
<keyword evidence="5" id="KW-1015">Disulfide bond</keyword>
<feature type="chain" id="PRO_5046966107" evidence="7">
    <location>
        <begin position="19"/>
        <end position="297"/>
    </location>
</feature>
<dbReference type="Gene3D" id="2.40.10.10">
    <property type="entry name" value="Trypsin-like serine proteases"/>
    <property type="match status" value="2"/>
</dbReference>
<comment type="similarity">
    <text evidence="1">Belongs to the peptidase S1 family.</text>
</comment>
<evidence type="ECO:0000313" key="9">
    <source>
        <dbReference type="Proteomes" id="UP001652582"/>
    </source>
</evidence>
<evidence type="ECO:0000259" key="8">
    <source>
        <dbReference type="PROSITE" id="PS50240"/>
    </source>
</evidence>
<evidence type="ECO:0000256" key="5">
    <source>
        <dbReference type="ARBA" id="ARBA00023157"/>
    </source>
</evidence>
<dbReference type="InterPro" id="IPR033116">
    <property type="entry name" value="TRYPSIN_SER"/>
</dbReference>
<dbReference type="PROSITE" id="PS00135">
    <property type="entry name" value="TRYPSIN_SER"/>
    <property type="match status" value="1"/>
</dbReference>
<dbReference type="RefSeq" id="XP_052742106.1">
    <property type="nucleotide sequence ID" value="XM_052886146.1"/>
</dbReference>
<evidence type="ECO:0000313" key="10">
    <source>
        <dbReference type="RefSeq" id="XP_052742106.1"/>
    </source>
</evidence>
<dbReference type="Pfam" id="PF00089">
    <property type="entry name" value="Trypsin"/>
    <property type="match status" value="1"/>
</dbReference>
<evidence type="ECO:0000256" key="2">
    <source>
        <dbReference type="ARBA" id="ARBA00022670"/>
    </source>
</evidence>
<dbReference type="SMART" id="SM00020">
    <property type="entry name" value="Tryp_SPc"/>
    <property type="match status" value="1"/>
</dbReference>
<evidence type="ECO:0000256" key="7">
    <source>
        <dbReference type="SAM" id="SignalP"/>
    </source>
</evidence>
<accession>A0ABM3LSQ5</accession>
<keyword evidence="2 6" id="KW-0645">Protease</keyword>
<sequence length="297" mass="32455">MDTFTFSFFFSVAVFVSSDSMIPIEETSAYNYHNNYGIPAFKKIRRNEEFNLILQASGVPTIVGGYYTDIAEVPYQVGLIISLLFLLTSVCGGSLISPTRVLTAAHCHSDGVLKANSFTIVLGSNKLFFGGQRIDTRDVSVHPDWDAKKIANDLAILRIPFVAFTNEIQPIALPTHDDIPNMFTGWVALASGYGLTSDDCRIRRNQSLSSVKLTIISNEECAEPFGLDLIHNSNICTSSANGQSTCRGDSGGPLIVYINHRRVLIGVTSFGARAGCEAGYPAAYSRVSYFIPWIISQ</sequence>
<dbReference type="InterPro" id="IPR001314">
    <property type="entry name" value="Peptidase_S1A"/>
</dbReference>
<feature type="signal peptide" evidence="7">
    <location>
        <begin position="1"/>
        <end position="18"/>
    </location>
</feature>
<dbReference type="PROSITE" id="PS00134">
    <property type="entry name" value="TRYPSIN_HIS"/>
    <property type="match status" value="1"/>
</dbReference>
<evidence type="ECO:0000256" key="6">
    <source>
        <dbReference type="RuleBase" id="RU363034"/>
    </source>
</evidence>
<reference evidence="10" key="1">
    <citation type="submission" date="2025-08" db="UniProtKB">
        <authorList>
            <consortium name="RefSeq"/>
        </authorList>
    </citation>
    <scope>IDENTIFICATION</scope>
</reference>
<name>A0ABM3LSQ5_BICAN</name>
<dbReference type="InterPro" id="IPR043504">
    <property type="entry name" value="Peptidase_S1_PA_chymotrypsin"/>
</dbReference>
<evidence type="ECO:0000256" key="4">
    <source>
        <dbReference type="ARBA" id="ARBA00022825"/>
    </source>
</evidence>
<dbReference type="PANTHER" id="PTHR24276">
    <property type="entry name" value="POLYSERASE-RELATED"/>
    <property type="match status" value="1"/>
</dbReference>
<keyword evidence="7" id="KW-0732">Signal</keyword>
<dbReference type="InterPro" id="IPR001254">
    <property type="entry name" value="Trypsin_dom"/>
</dbReference>